<protein>
    <submittedName>
        <fullName evidence="1">Uncharacterized protein</fullName>
    </submittedName>
</protein>
<reference evidence="1 2" key="1">
    <citation type="journal article" date="2014" name="BMC Genomics">
        <title>Comparison of environmental and isolate Sulfobacillus genomes reveals diverse carbon, sulfur, nitrogen, and hydrogen metabolisms.</title>
        <authorList>
            <person name="Justice N.B."/>
            <person name="Norman A."/>
            <person name="Brown C.T."/>
            <person name="Singh A."/>
            <person name="Thomas B.C."/>
            <person name="Banfield J.F."/>
        </authorList>
    </citation>
    <scope>NUCLEOTIDE SEQUENCE [LARGE SCALE GENOMIC DNA]</scope>
    <source>
        <strain evidence="1">AMDSBA1</strain>
    </source>
</reference>
<dbReference type="Proteomes" id="UP000242699">
    <property type="component" value="Unassembled WGS sequence"/>
</dbReference>
<evidence type="ECO:0000313" key="1">
    <source>
        <dbReference type="EMBL" id="PSR26267.1"/>
    </source>
</evidence>
<proteinExistence type="predicted"/>
<organism evidence="1 2">
    <name type="scientific">Sulfobacillus benefaciens</name>
    <dbReference type="NCBI Taxonomy" id="453960"/>
    <lineage>
        <taxon>Bacteria</taxon>
        <taxon>Bacillati</taxon>
        <taxon>Bacillota</taxon>
        <taxon>Clostridia</taxon>
        <taxon>Eubacteriales</taxon>
        <taxon>Clostridiales Family XVII. Incertae Sedis</taxon>
        <taxon>Sulfobacillus</taxon>
    </lineage>
</organism>
<dbReference type="AlphaFoldDB" id="A0A2T2WVI9"/>
<sequence length="84" mass="9855">MMESGEYNRFSREVRALMTQDSKWAVLTQQVGSCSIHFRDNRFEWFTRSIVSQYLSMRAAQPFIKDFKNSAKSLTCGHPHDFSQ</sequence>
<dbReference type="EMBL" id="PXYT01000038">
    <property type="protein sequence ID" value="PSR26267.1"/>
    <property type="molecule type" value="Genomic_DNA"/>
</dbReference>
<name>A0A2T2WVI9_9FIRM</name>
<evidence type="ECO:0000313" key="2">
    <source>
        <dbReference type="Proteomes" id="UP000242699"/>
    </source>
</evidence>
<accession>A0A2T2WVI9</accession>
<gene>
    <name evidence="1" type="ORF">C7B43_14280</name>
</gene>
<comment type="caution">
    <text evidence="1">The sequence shown here is derived from an EMBL/GenBank/DDBJ whole genome shotgun (WGS) entry which is preliminary data.</text>
</comment>